<evidence type="ECO:0000256" key="1">
    <source>
        <dbReference type="SAM" id="Phobius"/>
    </source>
</evidence>
<accession>A0A2T3G4W5</accession>
<feature type="transmembrane region" description="Helical" evidence="1">
    <location>
        <begin position="86"/>
        <end position="109"/>
    </location>
</feature>
<keyword evidence="1" id="KW-0472">Membrane</keyword>
<keyword evidence="3" id="KW-1185">Reference proteome</keyword>
<feature type="transmembrane region" description="Helical" evidence="1">
    <location>
        <begin position="58"/>
        <end position="79"/>
    </location>
</feature>
<protein>
    <recommendedName>
        <fullName evidence="4">CvpA family protein</fullName>
    </recommendedName>
</protein>
<sequence>MNNFIQSIIDEIKRHFSSSKIQTTKKWSYLIPLIVVCLLGIIGEYVLLLPIHYQSQTFIFHLIFLIVIFVILHAILLGTFDKTSKYLMFVVVALFVYIGVGSVYSLPIFHAKTYQNQLQLNKKADFYKDNETISYQSIPVVDRESAIKLGDRKMGQMIDYVSQFEVDESYEQINYQDTPYRVTPLEYSDLIKWITNRKEGLPAYVKVNMVSQESEVVELKEGMKYSKSEHFGRNINRHLRMNYPTKMFEELAFEINDEGIPYWIAPVFEYKIGPFGGKDIVGAVLVNAVDGKHKYYDIKDVPNWVDRVYPADLVIQQLENYGKYTHGYINSVFSQKGVLQPTDGYNYIVIDDDVYLYTGLTSVSKDASNVGFALINLRTKEGKYYHISGAEEYSAMSSAEGKVQNLKYKATFPILVNAGGEPTYFLSLKDSSNLVKMYAFVSVKNYQIVATGSSVSEAEKAYYEVLSQNGKSHEEFEENTLTGKISSINSAVKEGNSVYYFKLEGDDHIYIADLSLSNSLPLVQAGNEVEIHFISNEHQSVVISQFKAK</sequence>
<organism evidence="2 3">
    <name type="scientific">Faecalibacillus intestinalis</name>
    <dbReference type="NCBI Taxonomy" id="1982626"/>
    <lineage>
        <taxon>Bacteria</taxon>
        <taxon>Bacillati</taxon>
        <taxon>Bacillota</taxon>
        <taxon>Erysipelotrichia</taxon>
        <taxon>Erysipelotrichales</taxon>
        <taxon>Coprobacillaceae</taxon>
        <taxon>Faecalibacillus</taxon>
    </lineage>
</organism>
<dbReference type="RefSeq" id="WP_107029461.1">
    <property type="nucleotide sequence ID" value="NZ_PYLQ01000004.1"/>
</dbReference>
<evidence type="ECO:0000313" key="3">
    <source>
        <dbReference type="Proteomes" id="UP000240974"/>
    </source>
</evidence>
<dbReference type="Proteomes" id="UP000240974">
    <property type="component" value="Unassembled WGS sequence"/>
</dbReference>
<reference evidence="2 3" key="1">
    <citation type="journal article" date="2019" name="Int. J. Syst. Evol. Microbiol.">
        <title>Faecalibacillus intestinalis gen. nov., sp. nov. and Faecalibacillus faecis sp. nov., isolated from human faeces.</title>
        <authorList>
            <person name="Seo B."/>
            <person name="Jeon K."/>
            <person name="Baek I."/>
            <person name="Lee Y.M."/>
            <person name="Baek K."/>
            <person name="Ko G."/>
        </authorList>
    </citation>
    <scope>NUCLEOTIDE SEQUENCE [LARGE SCALE GENOMIC DNA]</scope>
    <source>
        <strain evidence="2 3">SNUG30099</strain>
    </source>
</reference>
<dbReference type="AlphaFoldDB" id="A0A2T3G4W5"/>
<evidence type="ECO:0008006" key="4">
    <source>
        <dbReference type="Google" id="ProtNLM"/>
    </source>
</evidence>
<feature type="transmembrane region" description="Helical" evidence="1">
    <location>
        <begin position="29"/>
        <end position="52"/>
    </location>
</feature>
<evidence type="ECO:0000313" key="2">
    <source>
        <dbReference type="EMBL" id="PST42576.1"/>
    </source>
</evidence>
<proteinExistence type="predicted"/>
<dbReference type="EMBL" id="PYLQ01000004">
    <property type="protein sequence ID" value="PST42576.1"/>
    <property type="molecule type" value="Genomic_DNA"/>
</dbReference>
<gene>
    <name evidence="2" type="ORF">C7U54_04720</name>
</gene>
<name>A0A2T3G4W5_9FIRM</name>
<keyword evidence="1" id="KW-1133">Transmembrane helix</keyword>
<comment type="caution">
    <text evidence="2">The sequence shown here is derived from an EMBL/GenBank/DDBJ whole genome shotgun (WGS) entry which is preliminary data.</text>
</comment>
<keyword evidence="1" id="KW-0812">Transmembrane</keyword>